<evidence type="ECO:0000256" key="6">
    <source>
        <dbReference type="ARBA" id="ARBA00022771"/>
    </source>
</evidence>
<dbReference type="GO" id="GO:0016567">
    <property type="term" value="P:protein ubiquitination"/>
    <property type="evidence" value="ECO:0007669"/>
    <property type="project" value="InterPro"/>
</dbReference>
<dbReference type="Pfam" id="PF22191">
    <property type="entry name" value="IBR_1"/>
    <property type="match status" value="1"/>
</dbReference>
<dbReference type="AlphaFoldDB" id="A0A7D8Z4C3"/>
<comment type="catalytic activity">
    <reaction evidence="1">
        <text>[E2 ubiquitin-conjugating enzyme]-S-ubiquitinyl-L-cysteine + [acceptor protein]-L-lysine = [E2 ubiquitin-conjugating enzyme]-L-cysteine + [acceptor protein]-N(6)-ubiquitinyl-L-lysine.</text>
        <dbReference type="EC" id="2.3.2.31"/>
    </reaction>
</comment>
<evidence type="ECO:0000259" key="11">
    <source>
        <dbReference type="PROSITE" id="PS50089"/>
    </source>
</evidence>
<dbReference type="PROSITE" id="PS50089">
    <property type="entry name" value="ZF_RING_2"/>
    <property type="match status" value="1"/>
</dbReference>
<dbReference type="InterPro" id="IPR031127">
    <property type="entry name" value="E3_UB_ligase_RBR"/>
</dbReference>
<dbReference type="OrthoDB" id="1431934at2759"/>
<evidence type="ECO:0000256" key="8">
    <source>
        <dbReference type="ARBA" id="ARBA00022833"/>
    </source>
</evidence>
<dbReference type="Proteomes" id="UP000481288">
    <property type="component" value="Unassembled WGS sequence"/>
</dbReference>
<feature type="compositionally biased region" description="Basic and acidic residues" evidence="10">
    <location>
        <begin position="514"/>
        <end position="539"/>
    </location>
</feature>
<evidence type="ECO:0000256" key="2">
    <source>
        <dbReference type="ARBA" id="ARBA00012251"/>
    </source>
</evidence>
<comment type="caution">
    <text evidence="13">The sequence shown here is derived from an EMBL/GenBank/DDBJ whole genome shotgun (WGS) entry which is preliminary data.</text>
</comment>
<dbReference type="PANTHER" id="PTHR11685">
    <property type="entry name" value="RBR FAMILY RING FINGER AND IBR DOMAIN-CONTAINING"/>
    <property type="match status" value="1"/>
</dbReference>
<dbReference type="SMART" id="SM00647">
    <property type="entry name" value="IBR"/>
    <property type="match status" value="2"/>
</dbReference>
<evidence type="ECO:0000256" key="4">
    <source>
        <dbReference type="ARBA" id="ARBA00022723"/>
    </source>
</evidence>
<dbReference type="Gene3D" id="1.20.120.1750">
    <property type="match status" value="1"/>
</dbReference>
<sequence length="563" mass="63416">MASNDGKKLTVFGLGFREHHGLRMQQLLREFQQLPTNPSDRTALFTGLFALAKELTDEQVRDIQPWLQNGGEFPKHVVPVPDVQLQQGMDVQYEDGDGDENEDEDVWPEYDPEAFADRAEELGGDEEQGGDDTDEGDEDAEMLRHVQDLSARYVAGNRLRRHSVGADGEAARMPAGFWAGPLPHAFQVPGRQAPVMNFGASQAPLPEMPFLPIPSPDLEQHASIPSGMSQTRDPDSTDIECAICAEFLPPSAFPASSKITERCDHNHETMACLNCIRQDIQTTLDGGMLYLLHCPFCHEILSYDEMKKYASPEAFSRYEYLVMKESPDIVMCLGRNCDKGQSHTDPNPMMVCNSCGFQTCTAHKLPWHSGQTCDEFDMDESQLERLEREEATAKLLAKEQSKICPHCHQGVTKQEGCDHMMCRCGHSWCFECMASWDNIMRIGEMAHAPTCSYHPERTQMSRSQVDARQAQMTELVHGGRISDALVQARYARNERVKAEVRPLAALAAEKRQREAKDRIKEVAAQKKAVEEKRKAEARETGTLSSWNEPLKRKPNLLPPWEER</sequence>
<keyword evidence="5" id="KW-0677">Repeat</keyword>
<evidence type="ECO:0000256" key="9">
    <source>
        <dbReference type="PROSITE-ProRule" id="PRU00175"/>
    </source>
</evidence>
<evidence type="ECO:0000256" key="10">
    <source>
        <dbReference type="SAM" id="MobiDB-lite"/>
    </source>
</evidence>
<evidence type="ECO:0000256" key="1">
    <source>
        <dbReference type="ARBA" id="ARBA00001798"/>
    </source>
</evidence>
<dbReference type="PROSITE" id="PS51873">
    <property type="entry name" value="TRIAD"/>
    <property type="match status" value="1"/>
</dbReference>
<keyword evidence="7" id="KW-0833">Ubl conjugation pathway</keyword>
<reference evidence="13 14" key="1">
    <citation type="submission" date="2018-05" db="EMBL/GenBank/DDBJ databases">
        <title>Whole genome sequencing for identification of molecular markers to develop diagnostic detection tools for the regulated plant pathogen Lachnellula willkommii.</title>
        <authorList>
            <person name="Giroux E."/>
            <person name="Bilodeau G."/>
        </authorList>
    </citation>
    <scope>NUCLEOTIDE SEQUENCE [LARGE SCALE GENOMIC DNA]</scope>
    <source>
        <strain evidence="13 14">CBS 625.97</strain>
    </source>
</reference>
<feature type="domain" description="RING-type" evidence="11">
    <location>
        <begin position="241"/>
        <end position="298"/>
    </location>
</feature>
<keyword evidence="6 9" id="KW-0863">Zinc-finger</keyword>
<dbReference type="SUPFAM" id="SSF57850">
    <property type="entry name" value="RING/U-box"/>
    <property type="match status" value="3"/>
</dbReference>
<dbReference type="CDD" id="cd20335">
    <property type="entry name" value="BRcat_RBR"/>
    <property type="match status" value="1"/>
</dbReference>
<dbReference type="EC" id="2.3.2.31" evidence="2"/>
<dbReference type="InterPro" id="IPR013083">
    <property type="entry name" value="Znf_RING/FYVE/PHD"/>
</dbReference>
<proteinExistence type="predicted"/>
<evidence type="ECO:0000256" key="7">
    <source>
        <dbReference type="ARBA" id="ARBA00022786"/>
    </source>
</evidence>
<keyword evidence="14" id="KW-1185">Reference proteome</keyword>
<protein>
    <recommendedName>
        <fullName evidence="2">RBR-type E3 ubiquitin transferase</fullName>
        <ecNumber evidence="2">2.3.2.31</ecNumber>
    </recommendedName>
</protein>
<dbReference type="Gene3D" id="3.30.40.10">
    <property type="entry name" value="Zinc/RING finger domain, C3HC4 (zinc finger)"/>
    <property type="match status" value="1"/>
</dbReference>
<dbReference type="GO" id="GO:0008270">
    <property type="term" value="F:zinc ion binding"/>
    <property type="evidence" value="ECO:0007669"/>
    <property type="project" value="UniProtKB-KW"/>
</dbReference>
<accession>A0A7D8Z4C3</accession>
<dbReference type="EMBL" id="QGMG01000030">
    <property type="protein sequence ID" value="TVY58681.1"/>
    <property type="molecule type" value="Genomic_DNA"/>
</dbReference>
<name>A0A7D8Z4C3_9HELO</name>
<organism evidence="13 14">
    <name type="scientific">Lachnellula cervina</name>
    <dbReference type="NCBI Taxonomy" id="1316786"/>
    <lineage>
        <taxon>Eukaryota</taxon>
        <taxon>Fungi</taxon>
        <taxon>Dikarya</taxon>
        <taxon>Ascomycota</taxon>
        <taxon>Pezizomycotina</taxon>
        <taxon>Leotiomycetes</taxon>
        <taxon>Helotiales</taxon>
        <taxon>Lachnaceae</taxon>
        <taxon>Lachnellula</taxon>
    </lineage>
</organism>
<keyword evidence="4" id="KW-0479">Metal-binding</keyword>
<feature type="region of interest" description="Disordered" evidence="10">
    <location>
        <begin position="514"/>
        <end position="563"/>
    </location>
</feature>
<dbReference type="CDD" id="cd20336">
    <property type="entry name" value="Rcat_RBR"/>
    <property type="match status" value="1"/>
</dbReference>
<evidence type="ECO:0000256" key="3">
    <source>
        <dbReference type="ARBA" id="ARBA00022679"/>
    </source>
</evidence>
<dbReference type="InterPro" id="IPR002867">
    <property type="entry name" value="IBR_dom"/>
</dbReference>
<keyword evidence="8" id="KW-0862">Zinc</keyword>
<dbReference type="Pfam" id="PF01485">
    <property type="entry name" value="IBR"/>
    <property type="match status" value="1"/>
</dbReference>
<dbReference type="InterPro" id="IPR044066">
    <property type="entry name" value="TRIAD_supradom"/>
</dbReference>
<evidence type="ECO:0000256" key="5">
    <source>
        <dbReference type="ARBA" id="ARBA00022737"/>
    </source>
</evidence>
<keyword evidence="3" id="KW-0808">Transferase</keyword>
<dbReference type="GO" id="GO:0061630">
    <property type="term" value="F:ubiquitin protein ligase activity"/>
    <property type="evidence" value="ECO:0007669"/>
    <property type="project" value="UniProtKB-EC"/>
</dbReference>
<dbReference type="InterPro" id="IPR001841">
    <property type="entry name" value="Znf_RING"/>
</dbReference>
<gene>
    <name evidence="13" type="primary">Cul9</name>
    <name evidence="13" type="ORF">LCER1_G001858</name>
</gene>
<evidence type="ECO:0000313" key="13">
    <source>
        <dbReference type="EMBL" id="TVY58681.1"/>
    </source>
</evidence>
<evidence type="ECO:0000313" key="14">
    <source>
        <dbReference type="Proteomes" id="UP000481288"/>
    </source>
</evidence>
<feature type="domain" description="RING-type" evidence="12">
    <location>
        <begin position="237"/>
        <end position="451"/>
    </location>
</feature>
<evidence type="ECO:0000259" key="12">
    <source>
        <dbReference type="PROSITE" id="PS51873"/>
    </source>
</evidence>